<gene>
    <name evidence="1" type="ORF">GMES_0203</name>
</gene>
<sequence length="249" mass="28863">MSSSSYPSWVPVFVSNYIEMYITEWANHPKQDCVRVIRSRFINFNDYNACSFWEEFAVINNIELVDFIRVLMRAVSAKPNKMESMTPTQRKVHRDKIRKTARLLGELISDTVYESVLDRESLSLAGKIVKTVNNVDNVELPESTKGSIYLDCNSQMEISQVLKAIQYEDEYTINPWLEDFPVAINKPNDKNASRAYFAQVLVNYFGNKTGNPQRKAVRLLCLVFYPELQELSDSDFRRIAPWPPKKIDI</sequence>
<reference evidence="1 2" key="1">
    <citation type="journal article" date="2017" name="Antonie Van Leeuwenhoek">
        <title>Rhizobium rhizosphaerae sp. nov., a novel species isolated from rice rhizosphere.</title>
        <authorList>
            <person name="Zhao J.J."/>
            <person name="Zhang J."/>
            <person name="Zhang R.J."/>
            <person name="Zhang C.W."/>
            <person name="Yin H.Q."/>
            <person name="Zhang X.X."/>
        </authorList>
    </citation>
    <scope>NUCLEOTIDE SEQUENCE [LARGE SCALE GENOMIC DNA]</scope>
    <source>
        <strain evidence="1 2">KMM 241</strain>
    </source>
</reference>
<organism evidence="1 2">
    <name type="scientific">Paraglaciecola mesophila KMM 241</name>
    <dbReference type="NCBI Taxonomy" id="1128912"/>
    <lineage>
        <taxon>Bacteria</taxon>
        <taxon>Pseudomonadati</taxon>
        <taxon>Pseudomonadota</taxon>
        <taxon>Gammaproteobacteria</taxon>
        <taxon>Alteromonadales</taxon>
        <taxon>Alteromonadaceae</taxon>
        <taxon>Paraglaciecola</taxon>
    </lineage>
</organism>
<evidence type="ECO:0000313" key="2">
    <source>
        <dbReference type="Proteomes" id="UP000006263"/>
    </source>
</evidence>
<dbReference type="RefSeq" id="WP_006990664.1">
    <property type="nucleotide sequence ID" value="NZ_BAEP01000004.1"/>
</dbReference>
<evidence type="ECO:0000313" key="1">
    <source>
        <dbReference type="EMBL" id="GAC22513.1"/>
    </source>
</evidence>
<dbReference type="EMBL" id="BAEP01000004">
    <property type="protein sequence ID" value="GAC22513.1"/>
    <property type="molecule type" value="Genomic_DNA"/>
</dbReference>
<dbReference type="AlphaFoldDB" id="K6Z0J0"/>
<accession>K6Z0J0</accession>
<dbReference type="OrthoDB" id="6335072at2"/>
<protein>
    <submittedName>
        <fullName evidence="1">Uncharacterized protein</fullName>
    </submittedName>
</protein>
<dbReference type="Proteomes" id="UP000006263">
    <property type="component" value="Unassembled WGS sequence"/>
</dbReference>
<proteinExistence type="predicted"/>
<name>K6Z0J0_9ALTE</name>
<comment type="caution">
    <text evidence="1">The sequence shown here is derived from an EMBL/GenBank/DDBJ whole genome shotgun (WGS) entry which is preliminary data.</text>
</comment>